<protein>
    <recommendedName>
        <fullName evidence="4">CU044_5270 family protein</fullName>
    </recommendedName>
</protein>
<dbReference type="KEGG" id="bcv:Bcav_2617"/>
<evidence type="ECO:0000313" key="2">
    <source>
        <dbReference type="EMBL" id="ACQ80862.1"/>
    </source>
</evidence>
<dbReference type="OrthoDB" id="4826417at2"/>
<dbReference type="EMBL" id="CP001618">
    <property type="protein sequence ID" value="ACQ80862.1"/>
    <property type="molecule type" value="Genomic_DNA"/>
</dbReference>
<dbReference type="InterPro" id="IPR047789">
    <property type="entry name" value="CU044_5270-like"/>
</dbReference>
<reference evidence="2 3" key="1">
    <citation type="journal article" date="2009" name="Stand. Genomic Sci.">
        <title>Complete genome sequence of Beutenbergia cavernae type strain (HKI 0122).</title>
        <authorList>
            <person name="Land M."/>
            <person name="Pukall R."/>
            <person name="Abt B."/>
            <person name="Goker M."/>
            <person name="Rohde M."/>
            <person name="Glavina Del Rio T."/>
            <person name="Tice H."/>
            <person name="Copeland A."/>
            <person name="Cheng J.F."/>
            <person name="Lucas S."/>
            <person name="Chen F."/>
            <person name="Nolan M."/>
            <person name="Bruce D."/>
            <person name="Goodwin L."/>
            <person name="Pitluck S."/>
            <person name="Ivanova N."/>
            <person name="Mavromatis K."/>
            <person name="Ovchinnikova G."/>
            <person name="Pati A."/>
            <person name="Chen A."/>
            <person name="Palaniappan K."/>
            <person name="Hauser L."/>
            <person name="Chang Y.J."/>
            <person name="Jefferies C.C."/>
            <person name="Saunders E."/>
            <person name="Brettin T."/>
            <person name="Detter J.C."/>
            <person name="Han C."/>
            <person name="Chain P."/>
            <person name="Bristow J."/>
            <person name="Eisen J.A."/>
            <person name="Markowitz V."/>
            <person name="Hugenholtz P."/>
            <person name="Kyrpides N.C."/>
            <person name="Klenk H.P."/>
            <person name="Lapidus A."/>
        </authorList>
    </citation>
    <scope>NUCLEOTIDE SEQUENCE [LARGE SCALE GENOMIC DNA]</scope>
    <source>
        <strain evidence="3">ATCC BAA-8 / DSM 12333 / NBRC 16432</strain>
    </source>
</reference>
<dbReference type="AlphaFoldDB" id="C5BXH9"/>
<keyword evidence="1" id="KW-0472">Membrane</keyword>
<sequence length="356" mass="36126">MTGTTMERAADAVAALQVEARRAGLAPAHTAPGRSESARDLARSIVRGEVAAPRMHRAPLTPRRLLPAMAVAAAAAVVAVVALQPPAPAQAGPPRLEFAEEGAELSPASGVAPQEDLSVLAAAADASSVPGPSAALTVQEIVTAGWGAQGDSEAEETAFVTSRTQVLTEADGAVTVRQERGEALTEDGRGIDASRAWIAPDAATDELPAGTIDPTLLQGLPSEPAALRARMAEALGCDDPALESPAACLAQSVEYLHTFTVVPADVEAGMWQVLAAEPGVVSLGGVEDRAGRAGIGIAVAAPGRGGDTTMTVLVGDPETGTLLGSEHLVVEPDEASAPRVVEFVTFLSRAWVAEGS</sequence>
<evidence type="ECO:0000256" key="1">
    <source>
        <dbReference type="SAM" id="Phobius"/>
    </source>
</evidence>
<dbReference type="eggNOG" id="ENOG5030MP7">
    <property type="taxonomic scope" value="Bacteria"/>
</dbReference>
<name>C5BXH9_BEUC1</name>
<dbReference type="RefSeq" id="WP_015883102.1">
    <property type="nucleotide sequence ID" value="NC_012669.1"/>
</dbReference>
<dbReference type="NCBIfam" id="NF038083">
    <property type="entry name" value="CU044_5270_fam"/>
    <property type="match status" value="1"/>
</dbReference>
<accession>C5BXH9</accession>
<proteinExistence type="predicted"/>
<organism evidence="2 3">
    <name type="scientific">Beutenbergia cavernae (strain ATCC BAA-8 / DSM 12333 / CCUG 43141 / JCM 11478 / NBRC 16432 / NCIMB 13614 / HKI 0122)</name>
    <dbReference type="NCBI Taxonomy" id="471853"/>
    <lineage>
        <taxon>Bacteria</taxon>
        <taxon>Bacillati</taxon>
        <taxon>Actinomycetota</taxon>
        <taxon>Actinomycetes</taxon>
        <taxon>Micrococcales</taxon>
        <taxon>Beutenbergiaceae</taxon>
        <taxon>Beutenbergia</taxon>
    </lineage>
</organism>
<keyword evidence="1" id="KW-0812">Transmembrane</keyword>
<dbReference type="Proteomes" id="UP000007962">
    <property type="component" value="Chromosome"/>
</dbReference>
<keyword evidence="3" id="KW-1185">Reference proteome</keyword>
<dbReference type="STRING" id="471853.Bcav_2617"/>
<evidence type="ECO:0008006" key="4">
    <source>
        <dbReference type="Google" id="ProtNLM"/>
    </source>
</evidence>
<feature type="transmembrane region" description="Helical" evidence="1">
    <location>
        <begin position="65"/>
        <end position="83"/>
    </location>
</feature>
<evidence type="ECO:0000313" key="3">
    <source>
        <dbReference type="Proteomes" id="UP000007962"/>
    </source>
</evidence>
<keyword evidence="1" id="KW-1133">Transmembrane helix</keyword>
<gene>
    <name evidence="2" type="ordered locus">Bcav_2617</name>
</gene>
<dbReference type="HOGENOM" id="CLU_777704_0_0_11"/>